<dbReference type="InterPro" id="IPR011051">
    <property type="entry name" value="RmlC_Cupin_sf"/>
</dbReference>
<gene>
    <name evidence="2" type="ORF">H0S81_01265</name>
</gene>
<reference evidence="2" key="1">
    <citation type="submission" date="2020-07" db="EMBL/GenBank/DDBJ databases">
        <title>Severe corrosion of carbon steel in oil field produced water can be linked to methanogenic archaea containing a special type of NiFe hydrogenase.</title>
        <authorList>
            <person name="Lahme S."/>
            <person name="Mand J."/>
            <person name="Longwell J."/>
            <person name="Smith R."/>
            <person name="Enning D."/>
        </authorList>
    </citation>
    <scope>NUCLEOTIDE SEQUENCE</scope>
    <source>
        <strain evidence="2">MIC098Bin6</strain>
    </source>
</reference>
<evidence type="ECO:0000313" key="3">
    <source>
        <dbReference type="Proteomes" id="UP000706172"/>
    </source>
</evidence>
<proteinExistence type="predicted"/>
<dbReference type="InterPro" id="IPR052535">
    <property type="entry name" value="Bacilysin_H2HPP_isomerase"/>
</dbReference>
<dbReference type="SUPFAM" id="SSF51182">
    <property type="entry name" value="RmlC-like cupins"/>
    <property type="match status" value="1"/>
</dbReference>
<dbReference type="PIRSF" id="PIRSF029883">
    <property type="entry name" value="KdgF"/>
    <property type="match status" value="1"/>
</dbReference>
<protein>
    <submittedName>
        <fullName evidence="2">Cupin domain-containing protein</fullName>
    </submittedName>
</protein>
<feature type="domain" description="Cupin type-2" evidence="1">
    <location>
        <begin position="33"/>
        <end position="92"/>
    </location>
</feature>
<evidence type="ECO:0000313" key="2">
    <source>
        <dbReference type="EMBL" id="MBG0778548.1"/>
    </source>
</evidence>
<dbReference type="PANTHER" id="PTHR40112:SF1">
    <property type="entry name" value="H2HPP ISOMERASE"/>
    <property type="match status" value="1"/>
</dbReference>
<dbReference type="CDD" id="cd02238">
    <property type="entry name" value="cupin_KdgF"/>
    <property type="match status" value="1"/>
</dbReference>
<dbReference type="InterPro" id="IPR025499">
    <property type="entry name" value="KdgF"/>
</dbReference>
<comment type="caution">
    <text evidence="2">The sequence shown here is derived from an EMBL/GenBank/DDBJ whole genome shotgun (WGS) entry which is preliminary data.</text>
</comment>
<dbReference type="InterPro" id="IPR013096">
    <property type="entry name" value="Cupin_2"/>
</dbReference>
<sequence>MFCKAQDTGFKQAMPGIKIKTLVYGKNTLLSQFRLAEGHTLPVHTHPHEQTGYLVSGRLKMSIGNDTFEVAPGDSWCVPGDTPHGAEVLEDALAIEVFSPVREDYLPTESV</sequence>
<accession>A0A931G7G4</accession>
<organism evidence="2 3">
    <name type="scientific">Desulfotignum balticum</name>
    <dbReference type="NCBI Taxonomy" id="115781"/>
    <lineage>
        <taxon>Bacteria</taxon>
        <taxon>Pseudomonadati</taxon>
        <taxon>Thermodesulfobacteriota</taxon>
        <taxon>Desulfobacteria</taxon>
        <taxon>Desulfobacterales</taxon>
        <taxon>Desulfobacteraceae</taxon>
        <taxon>Desulfotignum</taxon>
    </lineage>
</organism>
<name>A0A931G7G4_9BACT</name>
<dbReference type="Pfam" id="PF07883">
    <property type="entry name" value="Cupin_2"/>
    <property type="match status" value="1"/>
</dbReference>
<dbReference type="PANTHER" id="PTHR40112">
    <property type="entry name" value="H2HPP ISOMERASE"/>
    <property type="match status" value="1"/>
</dbReference>
<dbReference type="AlphaFoldDB" id="A0A931G7G4"/>
<dbReference type="EMBL" id="JACCQK010000047">
    <property type="protein sequence ID" value="MBG0778548.1"/>
    <property type="molecule type" value="Genomic_DNA"/>
</dbReference>
<dbReference type="Gene3D" id="2.60.120.10">
    <property type="entry name" value="Jelly Rolls"/>
    <property type="match status" value="1"/>
</dbReference>
<dbReference type="Proteomes" id="UP000706172">
    <property type="component" value="Unassembled WGS sequence"/>
</dbReference>
<evidence type="ECO:0000259" key="1">
    <source>
        <dbReference type="Pfam" id="PF07883"/>
    </source>
</evidence>
<dbReference type="InterPro" id="IPR014710">
    <property type="entry name" value="RmlC-like_jellyroll"/>
</dbReference>